<dbReference type="RefSeq" id="WP_201562145.1">
    <property type="nucleotide sequence ID" value="NZ_CAJGZK010000007.1"/>
</dbReference>
<feature type="domain" description="KAP NTPase" evidence="1">
    <location>
        <begin position="8"/>
        <end position="173"/>
    </location>
</feature>
<dbReference type="Gene3D" id="3.40.50.300">
    <property type="entry name" value="P-loop containing nucleotide triphosphate hydrolases"/>
    <property type="match status" value="1"/>
</dbReference>
<dbReference type="SUPFAM" id="SSF52540">
    <property type="entry name" value="P-loop containing nucleoside triphosphate hydrolases"/>
    <property type="match status" value="1"/>
</dbReference>
<dbReference type="EMBL" id="JBHSTZ010000010">
    <property type="protein sequence ID" value="MFC6380614.1"/>
    <property type="molecule type" value="Genomic_DNA"/>
</dbReference>
<sequence length="336" mass="39064">MANVENLEKKLVKLIETDNPFAVALTGEWGIGKTYFWNNFRDKNRESFSGKKYAYVSLFGLDSLESLKLAIATEVQTDAAYDSPLSVDISKHFKKLFGFVGGGNIGASGDMRFGINIGNKLVTNIIMSHLKDTLVCLDDIERKSDSLPMSEILGLVNYLRNERKCQVLMIMHDEESEDKDYFDKYKEKVFDEVLILDDSLSIIKDKISDIETFPIYEKFYQTIGVRNLRFYQRVQKTYHEIIKHSSSLSKLSKEEILRQVLIIKAVYDMPDLFGIDMKLFQTYFSDRHLDERIEARRFGSEEEKARLNDKIDKAKRIIEKFHKKFRLESWAIVNPL</sequence>
<organism evidence="2 3">
    <name type="scientific">Psychrobacter glacincola</name>
    <dbReference type="NCBI Taxonomy" id="56810"/>
    <lineage>
        <taxon>Bacteria</taxon>
        <taxon>Pseudomonadati</taxon>
        <taxon>Pseudomonadota</taxon>
        <taxon>Gammaproteobacteria</taxon>
        <taxon>Moraxellales</taxon>
        <taxon>Moraxellaceae</taxon>
        <taxon>Psychrobacter</taxon>
    </lineage>
</organism>
<dbReference type="InterPro" id="IPR027417">
    <property type="entry name" value="P-loop_NTPase"/>
</dbReference>
<evidence type="ECO:0000313" key="2">
    <source>
        <dbReference type="EMBL" id="MFC6380614.1"/>
    </source>
</evidence>
<accession>A0ABW1W480</accession>
<gene>
    <name evidence="2" type="ORF">ACFP58_03875</name>
</gene>
<dbReference type="Pfam" id="PF07693">
    <property type="entry name" value="KAP_NTPase"/>
    <property type="match status" value="1"/>
</dbReference>
<dbReference type="Proteomes" id="UP001596264">
    <property type="component" value="Unassembled WGS sequence"/>
</dbReference>
<protein>
    <submittedName>
        <fullName evidence="2">P-loop NTPase fold protein</fullName>
    </submittedName>
</protein>
<reference evidence="3" key="1">
    <citation type="journal article" date="2019" name="Int. J. Syst. Evol. Microbiol.">
        <title>The Global Catalogue of Microorganisms (GCM) 10K type strain sequencing project: providing services to taxonomists for standard genome sequencing and annotation.</title>
        <authorList>
            <consortium name="The Broad Institute Genomics Platform"/>
            <consortium name="The Broad Institute Genome Sequencing Center for Infectious Disease"/>
            <person name="Wu L."/>
            <person name="Ma J."/>
        </authorList>
    </citation>
    <scope>NUCLEOTIDE SEQUENCE [LARGE SCALE GENOMIC DNA]</scope>
    <source>
        <strain evidence="3">CCM 2050</strain>
    </source>
</reference>
<dbReference type="InterPro" id="IPR011646">
    <property type="entry name" value="KAP_P-loop"/>
</dbReference>
<keyword evidence="3" id="KW-1185">Reference proteome</keyword>
<comment type="caution">
    <text evidence="2">The sequence shown here is derived from an EMBL/GenBank/DDBJ whole genome shotgun (WGS) entry which is preliminary data.</text>
</comment>
<evidence type="ECO:0000313" key="3">
    <source>
        <dbReference type="Proteomes" id="UP001596264"/>
    </source>
</evidence>
<proteinExistence type="predicted"/>
<name>A0ABW1W480_9GAMM</name>
<evidence type="ECO:0000259" key="1">
    <source>
        <dbReference type="Pfam" id="PF07693"/>
    </source>
</evidence>